<dbReference type="Proteomes" id="UP000314294">
    <property type="component" value="Unassembled WGS sequence"/>
</dbReference>
<comment type="caution">
    <text evidence="1">The sequence shown here is derived from an EMBL/GenBank/DDBJ whole genome shotgun (WGS) entry which is preliminary data.</text>
</comment>
<sequence>MSDTRGKPRTDQRHQIHIEWKPEWDHTTFSRSLNLRFSRDVGSNMILSAFSSGEDNQCVLRVDVCPRGKHGSIDGILPLLTEITHWVPPNFPRKDSSFFIFADCVVALVFPDIFRRDDASVACTRTA</sequence>
<proteinExistence type="predicted"/>
<evidence type="ECO:0000313" key="1">
    <source>
        <dbReference type="EMBL" id="TNN75987.1"/>
    </source>
</evidence>
<accession>A0A4Z2IDK4</accession>
<reference evidence="1 2" key="1">
    <citation type="submission" date="2019-03" db="EMBL/GenBank/DDBJ databases">
        <title>First draft genome of Liparis tanakae, snailfish: a comprehensive survey of snailfish specific genes.</title>
        <authorList>
            <person name="Kim W."/>
            <person name="Song I."/>
            <person name="Jeong J.-H."/>
            <person name="Kim D."/>
            <person name="Kim S."/>
            <person name="Ryu S."/>
            <person name="Song J.Y."/>
            <person name="Lee S.K."/>
        </authorList>
    </citation>
    <scope>NUCLEOTIDE SEQUENCE [LARGE SCALE GENOMIC DNA]</scope>
    <source>
        <tissue evidence="1">Muscle</tissue>
    </source>
</reference>
<name>A0A4Z2IDK4_9TELE</name>
<dbReference type="EMBL" id="SRLO01000097">
    <property type="protein sequence ID" value="TNN75987.1"/>
    <property type="molecule type" value="Genomic_DNA"/>
</dbReference>
<evidence type="ECO:0000313" key="2">
    <source>
        <dbReference type="Proteomes" id="UP000314294"/>
    </source>
</evidence>
<protein>
    <submittedName>
        <fullName evidence="1">Uncharacterized protein</fullName>
    </submittedName>
</protein>
<gene>
    <name evidence="1" type="ORF">EYF80_013750</name>
</gene>
<dbReference type="AlphaFoldDB" id="A0A4Z2IDK4"/>
<organism evidence="1 2">
    <name type="scientific">Liparis tanakae</name>
    <name type="common">Tanaka's snailfish</name>
    <dbReference type="NCBI Taxonomy" id="230148"/>
    <lineage>
        <taxon>Eukaryota</taxon>
        <taxon>Metazoa</taxon>
        <taxon>Chordata</taxon>
        <taxon>Craniata</taxon>
        <taxon>Vertebrata</taxon>
        <taxon>Euteleostomi</taxon>
        <taxon>Actinopterygii</taxon>
        <taxon>Neopterygii</taxon>
        <taxon>Teleostei</taxon>
        <taxon>Neoteleostei</taxon>
        <taxon>Acanthomorphata</taxon>
        <taxon>Eupercaria</taxon>
        <taxon>Perciformes</taxon>
        <taxon>Cottioidei</taxon>
        <taxon>Cottales</taxon>
        <taxon>Liparidae</taxon>
        <taxon>Liparis</taxon>
    </lineage>
</organism>
<keyword evidence="2" id="KW-1185">Reference proteome</keyword>